<dbReference type="Proteomes" id="UP000485058">
    <property type="component" value="Unassembled WGS sequence"/>
</dbReference>
<reference evidence="1 2" key="1">
    <citation type="submission" date="2020-02" db="EMBL/GenBank/DDBJ databases">
        <title>Draft genome sequence of Haematococcus lacustris strain NIES-144.</title>
        <authorList>
            <person name="Morimoto D."/>
            <person name="Nakagawa S."/>
            <person name="Yoshida T."/>
            <person name="Sawayama S."/>
        </authorList>
    </citation>
    <scope>NUCLEOTIDE SEQUENCE [LARGE SCALE GENOMIC DNA]</scope>
    <source>
        <strain evidence="1 2">NIES-144</strain>
    </source>
</reference>
<keyword evidence="2" id="KW-1185">Reference proteome</keyword>
<evidence type="ECO:0000313" key="2">
    <source>
        <dbReference type="Proteomes" id="UP000485058"/>
    </source>
</evidence>
<evidence type="ECO:0000313" key="1">
    <source>
        <dbReference type="EMBL" id="GFH28302.1"/>
    </source>
</evidence>
<dbReference type="EMBL" id="BLLF01003822">
    <property type="protein sequence ID" value="GFH28302.1"/>
    <property type="molecule type" value="Genomic_DNA"/>
</dbReference>
<gene>
    <name evidence="1" type="ORF">HaLaN_26776</name>
</gene>
<accession>A0A6A0A745</accession>
<proteinExistence type="predicted"/>
<name>A0A6A0A745_HAELA</name>
<protein>
    <submittedName>
        <fullName evidence="1">Uncharacterized protein</fullName>
    </submittedName>
</protein>
<organism evidence="1 2">
    <name type="scientific">Haematococcus lacustris</name>
    <name type="common">Green alga</name>
    <name type="synonym">Haematococcus pluvialis</name>
    <dbReference type="NCBI Taxonomy" id="44745"/>
    <lineage>
        <taxon>Eukaryota</taxon>
        <taxon>Viridiplantae</taxon>
        <taxon>Chlorophyta</taxon>
        <taxon>core chlorophytes</taxon>
        <taxon>Chlorophyceae</taxon>
        <taxon>CS clade</taxon>
        <taxon>Chlamydomonadales</taxon>
        <taxon>Haematococcaceae</taxon>
        <taxon>Haematococcus</taxon>
    </lineage>
</organism>
<sequence>MVCIDGPDKLQALECALRELEHDFERHGLELTVAAELAWWLHCPHATSTTLTPLLVYAPGSWGLHTTLQQARSTAPAPQPPQLGHVRENVILVFMESPQHREAAAHHLLP</sequence>
<comment type="caution">
    <text evidence="1">The sequence shown here is derived from an EMBL/GenBank/DDBJ whole genome shotgun (WGS) entry which is preliminary data.</text>
</comment>
<dbReference type="AlphaFoldDB" id="A0A6A0A745"/>